<dbReference type="EMBL" id="CAJNOI010003370">
    <property type="protein sequence ID" value="CAF1515718.1"/>
    <property type="molecule type" value="Genomic_DNA"/>
</dbReference>
<evidence type="ECO:0000313" key="2">
    <source>
        <dbReference type="EMBL" id="CAF1648645.1"/>
    </source>
</evidence>
<feature type="non-terminal residue" evidence="2">
    <location>
        <position position="48"/>
    </location>
</feature>
<organism evidence="2 3">
    <name type="scientific">Adineta steineri</name>
    <dbReference type="NCBI Taxonomy" id="433720"/>
    <lineage>
        <taxon>Eukaryota</taxon>
        <taxon>Metazoa</taxon>
        <taxon>Spiralia</taxon>
        <taxon>Gnathifera</taxon>
        <taxon>Rotifera</taxon>
        <taxon>Eurotatoria</taxon>
        <taxon>Bdelloidea</taxon>
        <taxon>Adinetida</taxon>
        <taxon>Adinetidae</taxon>
        <taxon>Adineta</taxon>
    </lineage>
</organism>
<keyword evidence="3" id="KW-1185">Reference proteome</keyword>
<evidence type="ECO:0000313" key="3">
    <source>
        <dbReference type="Proteomes" id="UP000663832"/>
    </source>
</evidence>
<gene>
    <name evidence="1" type="ORF">BJG266_LOCUS43987</name>
    <name evidence="2" type="ORF">QVE165_LOCUS60927</name>
</gene>
<sequence length="48" mass="5689">MAEAIRFIHLQHTDHSLYPILHDADEPLRYTQPLDVSYRVLNRTISNQ</sequence>
<dbReference type="Proteomes" id="UP000663877">
    <property type="component" value="Unassembled WGS sequence"/>
</dbReference>
<reference evidence="2" key="1">
    <citation type="submission" date="2021-02" db="EMBL/GenBank/DDBJ databases">
        <authorList>
            <person name="Nowell W R."/>
        </authorList>
    </citation>
    <scope>NUCLEOTIDE SEQUENCE</scope>
</reference>
<protein>
    <submittedName>
        <fullName evidence="2">Uncharacterized protein</fullName>
    </submittedName>
</protein>
<accession>A0A816ECV0</accession>
<dbReference type="EMBL" id="CAJNOM010003721">
    <property type="protein sequence ID" value="CAF1648645.1"/>
    <property type="molecule type" value="Genomic_DNA"/>
</dbReference>
<proteinExistence type="predicted"/>
<evidence type="ECO:0000313" key="1">
    <source>
        <dbReference type="EMBL" id="CAF1515718.1"/>
    </source>
</evidence>
<dbReference type="AlphaFoldDB" id="A0A816ECV0"/>
<dbReference type="Proteomes" id="UP000663832">
    <property type="component" value="Unassembled WGS sequence"/>
</dbReference>
<name>A0A816ECV0_9BILA</name>
<comment type="caution">
    <text evidence="2">The sequence shown here is derived from an EMBL/GenBank/DDBJ whole genome shotgun (WGS) entry which is preliminary data.</text>
</comment>